<feature type="region of interest" description="Disordered" evidence="1">
    <location>
        <begin position="218"/>
        <end position="246"/>
    </location>
</feature>
<feature type="compositionally biased region" description="Basic residues" evidence="1">
    <location>
        <begin position="289"/>
        <end position="304"/>
    </location>
</feature>
<gene>
    <name evidence="3" type="ORF">AL0462_0999</name>
    <name evidence="2" type="ORF">BBK15_03915</name>
</gene>
<accession>A0A1E7Y0R3</accession>
<name>A0A1E7Y0R3_BIFAD</name>
<feature type="compositionally biased region" description="Basic and acidic residues" evidence="1">
    <location>
        <begin position="271"/>
        <end position="285"/>
    </location>
</feature>
<sequence>MFGRAMADRHGVGIIVSIDYHGASYDIQTPRLLCKHLTAAEVHPVPAGLTLAHRLGPDATPARRFAATAVDDGTLQRLFEAYKPDSDAPDHLLHRQTRYAFAQAAETLNWRGMADAMATLPRVTSLSPSATLYDWAMDVMSAACDGTAMPERPHGLDAERARAERRSKAIMPTTFAALCERERLAAFADVCRQWRVLGQVVEAPADGRHHRVGQCGADARHASQRSDPGEPHARVGRLHGGQRPVESALPLSGEHVRIGAVVQDAAVAVDHGEPVDQQRRGDGADRGGQVRHRVVMRLRGRPTRRQSDRTVPVVAFQHRQPRQDRRHGQRGPIRETSSVQHELNGNVERSQTPSCVRSQSTGPASR</sequence>
<feature type="compositionally biased region" description="Polar residues" evidence="1">
    <location>
        <begin position="335"/>
        <end position="366"/>
    </location>
</feature>
<dbReference type="AlphaFoldDB" id="A0A1E7Y0R3"/>
<reference evidence="3 5" key="1">
    <citation type="journal article" date="2016" name="Sci. Rep.">
        <title>Evaluation of genetic diversity among strains of the human gut commensal Bifidobacterium adolescentis.</title>
        <authorList>
            <person name="Duranti S."/>
            <person name="Milani C."/>
            <person name="Lugli G.A."/>
            <person name="Mancabelli L."/>
            <person name="Turroni F."/>
            <person name="Ferrario C."/>
            <person name="Mangifesta M."/>
            <person name="Viappiani A."/>
            <person name="Sanchez B."/>
            <person name="Margolles A."/>
            <person name="van Sinderen D."/>
            <person name="Ventura M."/>
        </authorList>
    </citation>
    <scope>NUCLEOTIDE SEQUENCE [LARGE SCALE GENOMIC DNA]</scope>
    <source>
        <strain evidence="3 5">AL46-2</strain>
    </source>
</reference>
<dbReference type="Proteomes" id="UP000193905">
    <property type="component" value="Unassembled WGS sequence"/>
</dbReference>
<dbReference type="EMBL" id="LNKH01000006">
    <property type="protein sequence ID" value="OSG96873.1"/>
    <property type="molecule type" value="Genomic_DNA"/>
</dbReference>
<comment type="caution">
    <text evidence="2">The sequence shown here is derived from an EMBL/GenBank/DDBJ whole genome shotgun (WGS) entry which is preliminary data.</text>
</comment>
<evidence type="ECO:0000256" key="1">
    <source>
        <dbReference type="SAM" id="MobiDB-lite"/>
    </source>
</evidence>
<evidence type="ECO:0000313" key="5">
    <source>
        <dbReference type="Proteomes" id="UP000193905"/>
    </source>
</evidence>
<organism evidence="2 4">
    <name type="scientific">Bifidobacterium adolescentis</name>
    <dbReference type="NCBI Taxonomy" id="1680"/>
    <lineage>
        <taxon>Bacteria</taxon>
        <taxon>Bacillati</taxon>
        <taxon>Actinomycetota</taxon>
        <taxon>Actinomycetes</taxon>
        <taxon>Bifidobacteriales</taxon>
        <taxon>Bifidobacteriaceae</taxon>
        <taxon>Bifidobacterium</taxon>
    </lineage>
</organism>
<dbReference type="Proteomes" id="UP000175684">
    <property type="component" value="Unassembled WGS sequence"/>
</dbReference>
<evidence type="ECO:0000313" key="3">
    <source>
        <dbReference type="EMBL" id="OSG96873.1"/>
    </source>
</evidence>
<evidence type="ECO:0000313" key="2">
    <source>
        <dbReference type="EMBL" id="OFA35228.1"/>
    </source>
</evidence>
<protein>
    <submittedName>
        <fullName evidence="2">Uncharacterized protein</fullName>
    </submittedName>
</protein>
<evidence type="ECO:0000313" key="4">
    <source>
        <dbReference type="Proteomes" id="UP000175684"/>
    </source>
</evidence>
<proteinExistence type="predicted"/>
<feature type="region of interest" description="Disordered" evidence="1">
    <location>
        <begin position="271"/>
        <end position="366"/>
    </location>
</feature>
<reference evidence="2 4" key="2">
    <citation type="submission" date="2016-07" db="EMBL/GenBank/DDBJ databases">
        <title>Draft Genome Sequence of Bifidobacterium adolescentis strain Km 4.</title>
        <authorList>
            <person name="Danilenko V.N."/>
        </authorList>
    </citation>
    <scope>NUCLEOTIDE SEQUENCE [LARGE SCALE GENOMIC DNA]</scope>
    <source>
        <strain evidence="2 4">Km 4</strain>
    </source>
</reference>
<dbReference type="EMBL" id="MAXD01000002">
    <property type="protein sequence ID" value="OFA35228.1"/>
    <property type="molecule type" value="Genomic_DNA"/>
</dbReference>